<dbReference type="SUPFAM" id="SSF54909">
    <property type="entry name" value="Dimeric alpha+beta barrel"/>
    <property type="match status" value="1"/>
</dbReference>
<sequence length="442" mass="48204">MREPDATGDGGRSRRDVLKAAVAVGGSVGLSACLDAIDGGEGSGTEAVPSGPEDLSTLPTRQFAWGEHIRRDEFGNEQLPAHQTLLYLTLPGEGPPTADQRATVETALTRLDEAYAWSHEGLLRSLAYSPEYFDRYETALPEPLDIYPARRLSPFETPEFDRQDALLHLASDRPDALLAAEQALTGERASANGVDFDAALTDVFTVDDRRTGFIGAGLPAAKQGGLEGVPEDGPVPDGSPLFMGFKAGFARNQAPEDRVTIQDGPFAGGTTKHVANLRQRLEDWYGEQDFTQRVMEMFSPMHAENDWVEGVGANLEDGSRVDETVATIEEQATEFGRVGHAQKAARANRDPDGTVKLNRRHFESADDGIASLHFPSLQREMSEFDAVREAMNGQDLTEITPAVRQRVNNGILEYIFVRHRGNFLVPPRDLRALPTPDGDAPQ</sequence>
<gene>
    <name evidence="1" type="ORF">DP107_07335</name>
</gene>
<evidence type="ECO:0000313" key="1">
    <source>
        <dbReference type="EMBL" id="TSD14776.1"/>
    </source>
</evidence>
<dbReference type="Proteomes" id="UP000319894">
    <property type="component" value="Unassembled WGS sequence"/>
</dbReference>
<reference evidence="1 2" key="1">
    <citation type="submission" date="2018-06" db="EMBL/GenBank/DDBJ databases">
        <title>Natronomonas sp. F16-60 a new haloarchaeon isolated from a solar saltern of Isla Cristina, Huelva, Spain.</title>
        <authorList>
            <person name="Duran-Viseras A."/>
            <person name="Sanchez-Porro C."/>
            <person name="Ventosa A."/>
        </authorList>
    </citation>
    <scope>NUCLEOTIDE SEQUENCE [LARGE SCALE GENOMIC DNA]</scope>
    <source>
        <strain evidence="1 2">F16-60</strain>
    </source>
</reference>
<evidence type="ECO:0000313" key="2">
    <source>
        <dbReference type="Proteomes" id="UP000319894"/>
    </source>
</evidence>
<dbReference type="OrthoDB" id="212084at2157"/>
<dbReference type="InParanoid" id="A0A554NBL2"/>
<dbReference type="InterPro" id="IPR055828">
    <property type="entry name" value="DUF7405"/>
</dbReference>
<accession>A0A554NBL2</accession>
<organism evidence="1 2">
    <name type="scientific">Haloglomus irregulare</name>
    <dbReference type="NCBI Taxonomy" id="2234134"/>
    <lineage>
        <taxon>Archaea</taxon>
        <taxon>Methanobacteriati</taxon>
        <taxon>Methanobacteriota</taxon>
        <taxon>Stenosarchaea group</taxon>
        <taxon>Halobacteria</taxon>
        <taxon>Halobacteriales</taxon>
        <taxon>Natronomonadaceae</taxon>
        <taxon>Haloglomus</taxon>
    </lineage>
</organism>
<dbReference type="InterPro" id="IPR006311">
    <property type="entry name" value="TAT_signal"/>
</dbReference>
<dbReference type="Pfam" id="PF24152">
    <property type="entry name" value="DUF7405"/>
    <property type="match status" value="1"/>
</dbReference>
<name>A0A554NBL2_9EURY</name>
<dbReference type="PROSITE" id="PS51257">
    <property type="entry name" value="PROKAR_LIPOPROTEIN"/>
    <property type="match status" value="1"/>
</dbReference>
<keyword evidence="2" id="KW-1185">Reference proteome</keyword>
<dbReference type="InterPro" id="IPR011008">
    <property type="entry name" value="Dimeric_a/b-barrel"/>
</dbReference>
<dbReference type="PROSITE" id="PS51318">
    <property type="entry name" value="TAT"/>
    <property type="match status" value="1"/>
</dbReference>
<protein>
    <submittedName>
        <fullName evidence="1">Tat pathway signal protein</fullName>
    </submittedName>
</protein>
<dbReference type="RefSeq" id="WP_144261494.1">
    <property type="nucleotide sequence ID" value="NZ_QMDX01000003.1"/>
</dbReference>
<dbReference type="AlphaFoldDB" id="A0A554NBL2"/>
<comment type="caution">
    <text evidence="1">The sequence shown here is derived from an EMBL/GenBank/DDBJ whole genome shotgun (WGS) entry which is preliminary data.</text>
</comment>
<dbReference type="EMBL" id="QMDX01000003">
    <property type="protein sequence ID" value="TSD14776.1"/>
    <property type="molecule type" value="Genomic_DNA"/>
</dbReference>
<proteinExistence type="predicted"/>